<organism evidence="8 9">
    <name type="scientific">Effrenium voratum</name>
    <dbReference type="NCBI Taxonomy" id="2562239"/>
    <lineage>
        <taxon>Eukaryota</taxon>
        <taxon>Sar</taxon>
        <taxon>Alveolata</taxon>
        <taxon>Dinophyceae</taxon>
        <taxon>Suessiales</taxon>
        <taxon>Symbiodiniaceae</taxon>
        <taxon>Effrenium</taxon>
    </lineage>
</organism>
<name>A0AA36HXH0_9DINO</name>
<comment type="caution">
    <text evidence="8">The sequence shown here is derived from an EMBL/GenBank/DDBJ whole genome shotgun (WGS) entry which is preliminary data.</text>
</comment>
<keyword evidence="4" id="KW-0493">Microtubule</keyword>
<dbReference type="InterPro" id="IPR056524">
    <property type="entry name" value="KIF6/9_C"/>
</dbReference>
<dbReference type="PRINTS" id="PR00380">
    <property type="entry name" value="KINESINHEAVY"/>
</dbReference>
<dbReference type="PANTHER" id="PTHR47968:SF67">
    <property type="entry name" value="KINESIN MOTOR DOMAIN-CONTAINING PROTEIN"/>
    <property type="match status" value="1"/>
</dbReference>
<dbReference type="GO" id="GO:0008017">
    <property type="term" value="F:microtubule binding"/>
    <property type="evidence" value="ECO:0007669"/>
    <property type="project" value="InterPro"/>
</dbReference>
<accession>A0AA36HXH0</accession>
<keyword evidence="1 3" id="KW-0547">Nucleotide-binding</keyword>
<feature type="region of interest" description="Disordered" evidence="6">
    <location>
        <begin position="699"/>
        <end position="787"/>
    </location>
</feature>
<feature type="domain" description="Kinesin motor" evidence="7">
    <location>
        <begin position="5"/>
        <end position="344"/>
    </location>
</feature>
<dbReference type="InterPro" id="IPR027417">
    <property type="entry name" value="P-loop_NTPase"/>
</dbReference>
<evidence type="ECO:0000256" key="6">
    <source>
        <dbReference type="SAM" id="MobiDB-lite"/>
    </source>
</evidence>
<dbReference type="InterPro" id="IPR001752">
    <property type="entry name" value="Kinesin_motor_dom"/>
</dbReference>
<feature type="compositionally biased region" description="Low complexity" evidence="6">
    <location>
        <begin position="763"/>
        <end position="777"/>
    </location>
</feature>
<sequence length="804" mass="88403">MVASNIKVFFRVRPSARPSKALSLKQDEGIIEFTHDKTTPDGEVNNSKTHYKFKFDGILSMNISQEDVFNVVAKPVIEDVLQGINGTIFAYGQTGSGKTFTITGGAERYQDRGLIPRTIAYLFEEFKNRKDGTYRMFISYLEIYNNDGYDLLSREDKATSKLEDLPKVQLREDEDGNIHLRNLSVNMAQKEEDALNLLFLGDTNRVVAETPMNDVSTRSHCMFIMWVESTQPDSDTVRRAKLHLVDLAGSERISKTGVVGNLQKEARYINLSLHYLEQVIVALHERSTGGRAHVPYRNSMMTSVLRDSLGGNCKTVMVGTAAVEDRHLDESISTCRFAQRVASIKNNAIVNEELDPALLIRRLKKEAAELKDELKLLNGDTDEQLAEEDKQECKQLVQGYLVQQDLEAPFVGGSLGRFQECFRLLREIYLQREPTASREGKSQLLGQGQGGVLGTLEATLQQLHHEVAMRDHEIAMLVSSLSKRGGNSAKEAAQAGPVLIQARGPAEAPQPRESAGGSAASPSPECIGTGDGEGQPDSAALLLDRNKAFDAFRKSVRRSETLDEGREAMKKLVAEAQEVGERANAARTSVQAIQKKIEKARLGRAMGSGPHDPSSKEMPPLPDTQEVAGLSREMEEKIATYKSSMERLKVVKAEIDRYRAAAQENKERLQRDFEAWYLSLQAHQAGDPGGQAQVQVPAATLPAAEPRPASATSPRREEVEPNPRSNSASAPRQGIRGRDMAPSPQSSPERQAAPPEVLTGRQAAPSPHMPSSAAAAPTEALTGHQQTDDDIRAYFAAVANLESR</sequence>
<proteinExistence type="inferred from homology"/>
<dbReference type="SUPFAM" id="SSF52540">
    <property type="entry name" value="P-loop containing nucleoside triphosphate hydrolases"/>
    <property type="match status" value="1"/>
</dbReference>
<dbReference type="GO" id="GO:0005874">
    <property type="term" value="C:microtubule"/>
    <property type="evidence" value="ECO:0007669"/>
    <property type="project" value="UniProtKB-KW"/>
</dbReference>
<keyword evidence="2 3" id="KW-0067">ATP-binding</keyword>
<evidence type="ECO:0000259" key="7">
    <source>
        <dbReference type="PROSITE" id="PS50067"/>
    </source>
</evidence>
<dbReference type="GO" id="GO:0007018">
    <property type="term" value="P:microtubule-based movement"/>
    <property type="evidence" value="ECO:0007669"/>
    <property type="project" value="InterPro"/>
</dbReference>
<evidence type="ECO:0000256" key="1">
    <source>
        <dbReference type="ARBA" id="ARBA00022741"/>
    </source>
</evidence>
<dbReference type="PROSITE" id="PS50067">
    <property type="entry name" value="KINESIN_MOTOR_2"/>
    <property type="match status" value="1"/>
</dbReference>
<evidence type="ECO:0000256" key="2">
    <source>
        <dbReference type="ARBA" id="ARBA00022840"/>
    </source>
</evidence>
<dbReference type="Pfam" id="PF00225">
    <property type="entry name" value="Kinesin"/>
    <property type="match status" value="1"/>
</dbReference>
<dbReference type="InterPro" id="IPR036961">
    <property type="entry name" value="Kinesin_motor_dom_sf"/>
</dbReference>
<keyword evidence="5" id="KW-0175">Coiled coil</keyword>
<dbReference type="Pfam" id="PF23735">
    <property type="entry name" value="KIF9"/>
    <property type="match status" value="1"/>
</dbReference>
<comment type="similarity">
    <text evidence="3 4">Belongs to the TRAFAC class myosin-kinesin ATPase superfamily. Kinesin family.</text>
</comment>
<keyword evidence="9" id="KW-1185">Reference proteome</keyword>
<dbReference type="AlphaFoldDB" id="A0AA36HXH0"/>
<feature type="coiled-coil region" evidence="5">
    <location>
        <begin position="360"/>
        <end position="387"/>
    </location>
</feature>
<reference evidence="8" key="1">
    <citation type="submission" date="2023-08" db="EMBL/GenBank/DDBJ databases">
        <authorList>
            <person name="Chen Y."/>
            <person name="Shah S."/>
            <person name="Dougan E. K."/>
            <person name="Thang M."/>
            <person name="Chan C."/>
        </authorList>
    </citation>
    <scope>NUCLEOTIDE SEQUENCE</scope>
</reference>
<evidence type="ECO:0000256" key="3">
    <source>
        <dbReference type="PROSITE-ProRule" id="PRU00283"/>
    </source>
</evidence>
<dbReference type="GO" id="GO:0003777">
    <property type="term" value="F:microtubule motor activity"/>
    <property type="evidence" value="ECO:0007669"/>
    <property type="project" value="InterPro"/>
</dbReference>
<dbReference type="Proteomes" id="UP001178507">
    <property type="component" value="Unassembled WGS sequence"/>
</dbReference>
<keyword evidence="3 4" id="KW-0505">Motor protein</keyword>
<evidence type="ECO:0000256" key="4">
    <source>
        <dbReference type="RuleBase" id="RU000394"/>
    </source>
</evidence>
<feature type="region of interest" description="Disordered" evidence="6">
    <location>
        <begin position="602"/>
        <end position="624"/>
    </location>
</feature>
<dbReference type="PROSITE" id="PS00411">
    <property type="entry name" value="KINESIN_MOTOR_1"/>
    <property type="match status" value="1"/>
</dbReference>
<dbReference type="InterPro" id="IPR027640">
    <property type="entry name" value="Kinesin-like_fam"/>
</dbReference>
<feature type="compositionally biased region" description="Low complexity" evidence="6">
    <location>
        <begin position="514"/>
        <end position="524"/>
    </location>
</feature>
<dbReference type="InterPro" id="IPR019821">
    <property type="entry name" value="Kinesin_motor_CS"/>
</dbReference>
<evidence type="ECO:0000313" key="8">
    <source>
        <dbReference type="EMBL" id="CAJ1376239.1"/>
    </source>
</evidence>
<dbReference type="Gene3D" id="3.40.850.10">
    <property type="entry name" value="Kinesin motor domain"/>
    <property type="match status" value="1"/>
</dbReference>
<protein>
    <recommendedName>
        <fullName evidence="4">Kinesin-like protein</fullName>
    </recommendedName>
</protein>
<dbReference type="SMART" id="SM00129">
    <property type="entry name" value="KISc"/>
    <property type="match status" value="1"/>
</dbReference>
<feature type="region of interest" description="Disordered" evidence="6">
    <location>
        <begin position="503"/>
        <end position="538"/>
    </location>
</feature>
<evidence type="ECO:0000313" key="9">
    <source>
        <dbReference type="Proteomes" id="UP001178507"/>
    </source>
</evidence>
<dbReference type="EMBL" id="CAUJNA010000375">
    <property type="protein sequence ID" value="CAJ1376239.1"/>
    <property type="molecule type" value="Genomic_DNA"/>
</dbReference>
<gene>
    <name evidence="8" type="ORF">EVOR1521_LOCUS5350</name>
</gene>
<feature type="binding site" evidence="3">
    <location>
        <begin position="92"/>
        <end position="99"/>
    </location>
    <ligand>
        <name>ATP</name>
        <dbReference type="ChEBI" id="CHEBI:30616"/>
    </ligand>
</feature>
<evidence type="ECO:0000256" key="5">
    <source>
        <dbReference type="SAM" id="Coils"/>
    </source>
</evidence>
<dbReference type="PANTHER" id="PTHR47968">
    <property type="entry name" value="CENTROMERE PROTEIN E"/>
    <property type="match status" value="1"/>
</dbReference>
<dbReference type="GO" id="GO:0005524">
    <property type="term" value="F:ATP binding"/>
    <property type="evidence" value="ECO:0007669"/>
    <property type="project" value="UniProtKB-UniRule"/>
</dbReference>